<evidence type="ECO:0000256" key="5">
    <source>
        <dbReference type="ARBA" id="ARBA00023136"/>
    </source>
</evidence>
<keyword evidence="2" id="KW-1003">Cell membrane</keyword>
<dbReference type="PRINTS" id="PR00171">
    <property type="entry name" value="SUGRTRNSPORT"/>
</dbReference>
<evidence type="ECO:0000259" key="9">
    <source>
        <dbReference type="PROSITE" id="PS50850"/>
    </source>
</evidence>
<keyword evidence="11" id="KW-1185">Reference proteome</keyword>
<accession>A0A8K0G1L8</accession>
<keyword evidence="5 8" id="KW-0472">Membrane</keyword>
<evidence type="ECO:0000256" key="2">
    <source>
        <dbReference type="ARBA" id="ARBA00022475"/>
    </source>
</evidence>
<dbReference type="Gene3D" id="1.20.1250.20">
    <property type="entry name" value="MFS general substrate transporter like domains"/>
    <property type="match status" value="1"/>
</dbReference>
<evidence type="ECO:0000313" key="10">
    <source>
        <dbReference type="EMBL" id="KAF2884952.1"/>
    </source>
</evidence>
<evidence type="ECO:0000313" key="11">
    <source>
        <dbReference type="Proteomes" id="UP000801492"/>
    </source>
</evidence>
<dbReference type="Pfam" id="PF00083">
    <property type="entry name" value="Sugar_tr"/>
    <property type="match status" value="1"/>
</dbReference>
<dbReference type="SUPFAM" id="SSF103473">
    <property type="entry name" value="MFS general substrate transporter"/>
    <property type="match status" value="1"/>
</dbReference>
<comment type="caution">
    <text evidence="10">The sequence shown here is derived from an EMBL/GenBank/DDBJ whole genome shotgun (WGS) entry which is preliminary data.</text>
</comment>
<evidence type="ECO:0000256" key="6">
    <source>
        <dbReference type="ARBA" id="ARBA00023180"/>
    </source>
</evidence>
<evidence type="ECO:0000256" key="8">
    <source>
        <dbReference type="SAM" id="Phobius"/>
    </source>
</evidence>
<evidence type="ECO:0000256" key="4">
    <source>
        <dbReference type="ARBA" id="ARBA00022989"/>
    </source>
</evidence>
<comment type="subcellular location">
    <subcellularLocation>
        <location evidence="1">Cell membrane</location>
        <topology evidence="1">Multi-pass membrane protein</topology>
    </subcellularLocation>
</comment>
<dbReference type="AlphaFoldDB" id="A0A8K0G1L8"/>
<dbReference type="InterPro" id="IPR020846">
    <property type="entry name" value="MFS_dom"/>
</dbReference>
<name>A0A8K0G1L8_IGNLU</name>
<dbReference type="PANTHER" id="PTHR48021:SF46">
    <property type="entry name" value="MAJOR FACILITATOR SUPERFAMILY (MFS) PROFILE DOMAIN-CONTAINING PROTEIN"/>
    <property type="match status" value="1"/>
</dbReference>
<dbReference type="EMBL" id="VTPC01090045">
    <property type="protein sequence ID" value="KAF2884952.1"/>
    <property type="molecule type" value="Genomic_DNA"/>
</dbReference>
<feature type="transmembrane region" description="Helical" evidence="8">
    <location>
        <begin position="357"/>
        <end position="383"/>
    </location>
</feature>
<dbReference type="PROSITE" id="PS50850">
    <property type="entry name" value="MFS"/>
    <property type="match status" value="1"/>
</dbReference>
<sequence>MTKIPPDFCTRSASEGNSSYQYLAMITGTLSLICSGMHYGWPSPSLPQLLSSNSTIPVTDEEGSWVAVMPLLGAVCGSIIGALVLDVIGRKKVTLISCFPFFAAWIMIAYANSVAILIAARFIAGISDGLAFCALPMYLGEIADPKVRGALGSSVSVTWIFGTLLINVIGSYLSVSTAAIISSIVPILCLVTFAWMPESPYYLIMKGNIEQARKNLKIFKNRDNVENELERMAKAVKEQHENAGRCLDLFTVSSNRRALYIMMGIRGAQQLSGTSAITFYAQTIFQKAGSSNTLSASNAAIIYFVVQLTLCGCCSLIVDKTGRRPLLIISTIGAGLALFTEGSFFCASNEFQLNLDSLTWIPLVALICFVISFSLGMQTIPILLLGEIFPTNVKAFALCLADIYFSIIATIVSKFFQFTKDNFGLHIPFYAFFVCCILGLVFIIFFVPETKGKTLEEIQDELRGCCIKKSTMCIELGEKFKSVPDP</sequence>
<dbReference type="OrthoDB" id="6133115at2759"/>
<feature type="transmembrane region" description="Helical" evidence="8">
    <location>
        <begin position="427"/>
        <end position="447"/>
    </location>
</feature>
<dbReference type="PROSITE" id="PS00217">
    <property type="entry name" value="SUGAR_TRANSPORT_2"/>
    <property type="match status" value="1"/>
</dbReference>
<evidence type="ECO:0000256" key="7">
    <source>
        <dbReference type="ARBA" id="ARBA00024348"/>
    </source>
</evidence>
<dbReference type="InterPro" id="IPR036259">
    <property type="entry name" value="MFS_trans_sf"/>
</dbReference>
<feature type="transmembrane region" description="Helical" evidence="8">
    <location>
        <begin position="65"/>
        <end position="85"/>
    </location>
</feature>
<dbReference type="GO" id="GO:0005886">
    <property type="term" value="C:plasma membrane"/>
    <property type="evidence" value="ECO:0007669"/>
    <property type="project" value="UniProtKB-SubCell"/>
</dbReference>
<evidence type="ECO:0000256" key="1">
    <source>
        <dbReference type="ARBA" id="ARBA00004651"/>
    </source>
</evidence>
<dbReference type="Proteomes" id="UP000801492">
    <property type="component" value="Unassembled WGS sequence"/>
</dbReference>
<dbReference type="FunFam" id="1.20.1250.20:FF:000055">
    <property type="entry name" value="Facilitated trehalose transporter Tret1-2 homolog"/>
    <property type="match status" value="1"/>
</dbReference>
<organism evidence="10 11">
    <name type="scientific">Ignelater luminosus</name>
    <name type="common">Cucubano</name>
    <name type="synonym">Pyrophorus luminosus</name>
    <dbReference type="NCBI Taxonomy" id="2038154"/>
    <lineage>
        <taxon>Eukaryota</taxon>
        <taxon>Metazoa</taxon>
        <taxon>Ecdysozoa</taxon>
        <taxon>Arthropoda</taxon>
        <taxon>Hexapoda</taxon>
        <taxon>Insecta</taxon>
        <taxon>Pterygota</taxon>
        <taxon>Neoptera</taxon>
        <taxon>Endopterygota</taxon>
        <taxon>Coleoptera</taxon>
        <taxon>Polyphaga</taxon>
        <taxon>Elateriformia</taxon>
        <taxon>Elateroidea</taxon>
        <taxon>Elateridae</taxon>
        <taxon>Agrypninae</taxon>
        <taxon>Pyrophorini</taxon>
        <taxon>Ignelater</taxon>
    </lineage>
</organism>
<keyword evidence="6" id="KW-0325">Glycoprotein</keyword>
<comment type="similarity">
    <text evidence="7">Belongs to the major facilitator superfamily. Sugar transporter (TC 2.A.1.1) family. Trehalose transporter subfamily.</text>
</comment>
<dbReference type="InterPro" id="IPR050549">
    <property type="entry name" value="MFS_Trehalose_Transporter"/>
</dbReference>
<dbReference type="PANTHER" id="PTHR48021">
    <property type="match status" value="1"/>
</dbReference>
<evidence type="ECO:0000256" key="3">
    <source>
        <dbReference type="ARBA" id="ARBA00022692"/>
    </source>
</evidence>
<protein>
    <recommendedName>
        <fullName evidence="9">Major facilitator superfamily (MFS) profile domain-containing protein</fullName>
    </recommendedName>
</protein>
<dbReference type="InterPro" id="IPR005829">
    <property type="entry name" value="Sugar_transporter_CS"/>
</dbReference>
<feature type="transmembrane region" description="Helical" evidence="8">
    <location>
        <begin position="395"/>
        <end position="415"/>
    </location>
</feature>
<feature type="transmembrane region" description="Helical" evidence="8">
    <location>
        <begin position="325"/>
        <end position="345"/>
    </location>
</feature>
<dbReference type="InterPro" id="IPR005828">
    <property type="entry name" value="MFS_sugar_transport-like"/>
</dbReference>
<feature type="transmembrane region" description="Helical" evidence="8">
    <location>
        <begin position="300"/>
        <end position="318"/>
    </location>
</feature>
<feature type="transmembrane region" description="Helical" evidence="8">
    <location>
        <begin position="20"/>
        <end position="41"/>
    </location>
</feature>
<proteinExistence type="inferred from homology"/>
<feature type="transmembrane region" description="Helical" evidence="8">
    <location>
        <begin position="175"/>
        <end position="196"/>
    </location>
</feature>
<dbReference type="CDD" id="cd17358">
    <property type="entry name" value="MFS_GLUT6_8_Class3_like"/>
    <property type="match status" value="1"/>
</dbReference>
<reference evidence="10" key="1">
    <citation type="submission" date="2019-08" db="EMBL/GenBank/DDBJ databases">
        <title>The genome of the North American firefly Photinus pyralis.</title>
        <authorList>
            <consortium name="Photinus pyralis genome working group"/>
            <person name="Fallon T.R."/>
            <person name="Sander Lower S.E."/>
            <person name="Weng J.-K."/>
        </authorList>
    </citation>
    <scope>NUCLEOTIDE SEQUENCE</scope>
    <source>
        <strain evidence="10">TRF0915ILg1</strain>
        <tissue evidence="10">Whole body</tissue>
    </source>
</reference>
<feature type="transmembrane region" description="Helical" evidence="8">
    <location>
        <begin position="150"/>
        <end position="169"/>
    </location>
</feature>
<keyword evidence="3 8" id="KW-0812">Transmembrane</keyword>
<keyword evidence="4 8" id="KW-1133">Transmembrane helix</keyword>
<gene>
    <name evidence="10" type="ORF">ILUMI_21229</name>
</gene>
<dbReference type="GO" id="GO:0051119">
    <property type="term" value="F:sugar transmembrane transporter activity"/>
    <property type="evidence" value="ECO:0007669"/>
    <property type="project" value="InterPro"/>
</dbReference>
<dbReference type="InterPro" id="IPR044775">
    <property type="entry name" value="MFS_ERD6/Tret1-like"/>
</dbReference>
<dbReference type="InterPro" id="IPR003663">
    <property type="entry name" value="Sugar/inositol_transpt"/>
</dbReference>
<feature type="domain" description="Major facilitator superfamily (MFS) profile" evidence="9">
    <location>
        <begin position="24"/>
        <end position="451"/>
    </location>
</feature>
<dbReference type="PROSITE" id="PS00216">
    <property type="entry name" value="SUGAR_TRANSPORT_1"/>
    <property type="match status" value="1"/>
</dbReference>